<dbReference type="GO" id="GO:0006956">
    <property type="term" value="P:complement activation"/>
    <property type="evidence" value="ECO:0007669"/>
    <property type="project" value="InterPro"/>
</dbReference>
<dbReference type="Pfam" id="PF00061">
    <property type="entry name" value="Lipocalin"/>
    <property type="match status" value="2"/>
</dbReference>
<dbReference type="SUPFAM" id="SSF50814">
    <property type="entry name" value="Lipocalins"/>
    <property type="match status" value="2"/>
</dbReference>
<organism evidence="3 4">
    <name type="scientific">Atractosteus spatula</name>
    <name type="common">Alligator gar</name>
    <name type="synonym">Lepisosteus spatula</name>
    <dbReference type="NCBI Taxonomy" id="7917"/>
    <lineage>
        <taxon>Eukaryota</taxon>
        <taxon>Metazoa</taxon>
        <taxon>Chordata</taxon>
        <taxon>Craniata</taxon>
        <taxon>Vertebrata</taxon>
        <taxon>Euteleostomi</taxon>
        <taxon>Actinopterygii</taxon>
        <taxon>Neopterygii</taxon>
        <taxon>Holostei</taxon>
        <taxon>Semionotiformes</taxon>
        <taxon>Lepisosteidae</taxon>
        <taxon>Atractosteus</taxon>
    </lineage>
</organism>
<dbReference type="Proteomes" id="UP000736164">
    <property type="component" value="Unassembled WGS sequence"/>
</dbReference>
<dbReference type="PANTHER" id="PTHR47304:SF1">
    <property type="entry name" value="COMPLEMENT COMPONENT C8 GAMMA CHAIN"/>
    <property type="match status" value="1"/>
</dbReference>
<evidence type="ECO:0000256" key="1">
    <source>
        <dbReference type="SAM" id="SignalP"/>
    </source>
</evidence>
<evidence type="ECO:0000313" key="4">
    <source>
        <dbReference type="Proteomes" id="UP000736164"/>
    </source>
</evidence>
<dbReference type="Gene3D" id="2.40.128.20">
    <property type="match status" value="2"/>
</dbReference>
<sequence length="415" mass="47084">MAEVCCMLVLAVWALCLPDTGGAARPSRRRQQESPIDKIAIKEDFNLDQMSGKWFLIAVASECESLRQSNTVLEGTTITLKVPPKPPQASAKSLLSVSTLRKLDLQCWDIHQEYHLTTTKGRFLLKGPGTSNNVDIVVAKTDYSGYAILYYQKRRKITIKLYGRSTEIPEDILNMYEDLAQDQKISIDSVYYFPKYGFCESADEFHILRLSLDSLSTSRFLRELLNPPARMSNRMLGMLGALLCVLAVSAEVLPPEDFDLQQCAGKWHLIGFATNAHWFVSKKADMKQGIMVLTPTAEGDMDMSYSSRKTDGTCWEMNHLAQKTETPGRFTYYSKRWGNSNDLRVVEVKYDEYILTHTIKTKAGRTDILNKLYGRTLDLRPELLQRFEQFCLDTGIEKDNIVILPQNEECSPKAA</sequence>
<dbReference type="EMBL" id="JAAWVO010056316">
    <property type="protein sequence ID" value="MBN3321707.1"/>
    <property type="molecule type" value="Genomic_DNA"/>
</dbReference>
<evidence type="ECO:0000313" key="3">
    <source>
        <dbReference type="EMBL" id="MBN3321707.1"/>
    </source>
</evidence>
<feature type="non-terminal residue" evidence="3">
    <location>
        <position position="1"/>
    </location>
</feature>
<gene>
    <name evidence="3" type="primary">C8g</name>
    <name evidence="3" type="ORF">GTO95_0009249</name>
</gene>
<feature type="signal peptide" evidence="1">
    <location>
        <begin position="1"/>
        <end position="23"/>
    </location>
</feature>
<dbReference type="PANTHER" id="PTHR47304">
    <property type="entry name" value="COMPLEMENT COMPONENT C8 GAMMA CHAIN"/>
    <property type="match status" value="1"/>
</dbReference>
<comment type="caution">
    <text evidence="3">The sequence shown here is derived from an EMBL/GenBank/DDBJ whole genome shotgun (WGS) entry which is preliminary data.</text>
</comment>
<feature type="non-terminal residue" evidence="3">
    <location>
        <position position="415"/>
    </location>
</feature>
<keyword evidence="1" id="KW-0732">Signal</keyword>
<feature type="domain" description="Lipocalin/cytosolic fatty-acid binding" evidence="2">
    <location>
        <begin position="51"/>
        <end position="195"/>
    </location>
</feature>
<proteinExistence type="predicted"/>
<dbReference type="GO" id="GO:0070062">
    <property type="term" value="C:extracellular exosome"/>
    <property type="evidence" value="ECO:0007669"/>
    <property type="project" value="TreeGrafter"/>
</dbReference>
<keyword evidence="4" id="KW-1185">Reference proteome</keyword>
<accession>A0A8J7NXR0</accession>
<dbReference type="PRINTS" id="PR01254">
    <property type="entry name" value="PGNDSYNTHASE"/>
</dbReference>
<evidence type="ECO:0000259" key="2">
    <source>
        <dbReference type="Pfam" id="PF00061"/>
    </source>
</evidence>
<dbReference type="GO" id="GO:0001848">
    <property type="term" value="F:complement binding"/>
    <property type="evidence" value="ECO:0007669"/>
    <property type="project" value="TreeGrafter"/>
</dbReference>
<dbReference type="PRINTS" id="PR00179">
    <property type="entry name" value="LIPOCALIN"/>
</dbReference>
<dbReference type="AlphaFoldDB" id="A0A8J7NXR0"/>
<dbReference type="GO" id="GO:0005579">
    <property type="term" value="C:membrane attack complex"/>
    <property type="evidence" value="ECO:0007669"/>
    <property type="project" value="InterPro"/>
</dbReference>
<dbReference type="InterPro" id="IPR043245">
    <property type="entry name" value="C8G"/>
</dbReference>
<feature type="chain" id="PRO_5035166128" evidence="1">
    <location>
        <begin position="24"/>
        <end position="415"/>
    </location>
</feature>
<reference evidence="3" key="1">
    <citation type="journal article" date="2021" name="Cell">
        <title>Tracing the genetic footprints of vertebrate landing in non-teleost ray-finned fishes.</title>
        <authorList>
            <person name="Bi X."/>
            <person name="Wang K."/>
            <person name="Yang L."/>
            <person name="Pan H."/>
            <person name="Jiang H."/>
            <person name="Wei Q."/>
            <person name="Fang M."/>
            <person name="Yu H."/>
            <person name="Zhu C."/>
            <person name="Cai Y."/>
            <person name="He Y."/>
            <person name="Gan X."/>
            <person name="Zeng H."/>
            <person name="Yu D."/>
            <person name="Zhu Y."/>
            <person name="Jiang H."/>
            <person name="Qiu Q."/>
            <person name="Yang H."/>
            <person name="Zhang Y.E."/>
            <person name="Wang W."/>
            <person name="Zhu M."/>
            <person name="He S."/>
            <person name="Zhang G."/>
        </authorList>
    </citation>
    <scope>NUCLEOTIDE SEQUENCE</scope>
    <source>
        <strain evidence="3">Allg_001</strain>
    </source>
</reference>
<feature type="domain" description="Lipocalin/cytosolic fatty-acid binding" evidence="2">
    <location>
        <begin position="264"/>
        <end position="407"/>
    </location>
</feature>
<dbReference type="InterPro" id="IPR000566">
    <property type="entry name" value="Lipocln_cytosolic_FA-bd_dom"/>
</dbReference>
<dbReference type="InterPro" id="IPR012674">
    <property type="entry name" value="Calycin"/>
</dbReference>
<protein>
    <submittedName>
        <fullName evidence="3">CO8G protein</fullName>
    </submittedName>
</protein>
<dbReference type="GO" id="GO:0072562">
    <property type="term" value="C:blood microparticle"/>
    <property type="evidence" value="ECO:0007669"/>
    <property type="project" value="TreeGrafter"/>
</dbReference>
<name>A0A8J7NXR0_ATRSP</name>